<accession>A0AAW1KSK5</accession>
<evidence type="ECO:0000256" key="6">
    <source>
        <dbReference type="RuleBase" id="RU367044"/>
    </source>
</evidence>
<evidence type="ECO:0000256" key="2">
    <source>
        <dbReference type="ARBA" id="ARBA00005581"/>
    </source>
</evidence>
<dbReference type="EMBL" id="JBDFQZ010000005">
    <property type="protein sequence ID" value="KAK9725545.1"/>
    <property type="molecule type" value="Genomic_DNA"/>
</dbReference>
<organism evidence="7 8">
    <name type="scientific">Saponaria officinalis</name>
    <name type="common">Common soapwort</name>
    <name type="synonym">Lychnis saponaria</name>
    <dbReference type="NCBI Taxonomy" id="3572"/>
    <lineage>
        <taxon>Eukaryota</taxon>
        <taxon>Viridiplantae</taxon>
        <taxon>Streptophyta</taxon>
        <taxon>Embryophyta</taxon>
        <taxon>Tracheophyta</taxon>
        <taxon>Spermatophyta</taxon>
        <taxon>Magnoliopsida</taxon>
        <taxon>eudicotyledons</taxon>
        <taxon>Gunneridae</taxon>
        <taxon>Pentapetalae</taxon>
        <taxon>Caryophyllales</taxon>
        <taxon>Caryophyllaceae</taxon>
        <taxon>Caryophylleae</taxon>
        <taxon>Saponaria</taxon>
    </lineage>
</organism>
<evidence type="ECO:0000313" key="8">
    <source>
        <dbReference type="Proteomes" id="UP001443914"/>
    </source>
</evidence>
<keyword evidence="8" id="KW-1185">Reference proteome</keyword>
<dbReference type="GO" id="GO:0005576">
    <property type="term" value="C:extracellular region"/>
    <property type="evidence" value="ECO:0007669"/>
    <property type="project" value="UniProtKB-SubCell"/>
</dbReference>
<protein>
    <recommendedName>
        <fullName evidence="6">S-protein homolog</fullName>
    </recommendedName>
</protein>
<dbReference type="GO" id="GO:0060320">
    <property type="term" value="P:rejection of self pollen"/>
    <property type="evidence" value="ECO:0007669"/>
    <property type="project" value="UniProtKB-KW"/>
</dbReference>
<sequence>MEGKANNHTRRALSGLYPKTHIQFQNQLGDGISQVLIHCKDVNYGDDKGDQIVDDAQVYEFRFTPNPFYYPVFYCHFSSRNGVINEKVYNYRRDYKRCFKHCNYIIHNDAFYGINGNGDADLIWLWKPPPKMI</sequence>
<dbReference type="PANTHER" id="PTHR31232">
    <property type="match status" value="1"/>
</dbReference>
<keyword evidence="4 6" id="KW-0964">Secreted</keyword>
<comment type="caution">
    <text evidence="7">The sequence shown here is derived from an EMBL/GenBank/DDBJ whole genome shotgun (WGS) entry which is preliminary data.</text>
</comment>
<dbReference type="InterPro" id="IPR010264">
    <property type="entry name" value="Self-incomp_S1"/>
</dbReference>
<comment type="similarity">
    <text evidence="2 6">Belongs to the plant self-incompatibility (S1) protein family.</text>
</comment>
<evidence type="ECO:0000256" key="4">
    <source>
        <dbReference type="ARBA" id="ARBA00022525"/>
    </source>
</evidence>
<dbReference type="AlphaFoldDB" id="A0AAW1KSK5"/>
<proteinExistence type="inferred from homology"/>
<evidence type="ECO:0000313" key="7">
    <source>
        <dbReference type="EMBL" id="KAK9725545.1"/>
    </source>
</evidence>
<name>A0AAW1KSK5_SAPOF</name>
<comment type="subcellular location">
    <subcellularLocation>
        <location evidence="1 6">Secreted</location>
    </subcellularLocation>
</comment>
<gene>
    <name evidence="7" type="ORF">RND81_05G152400</name>
</gene>
<evidence type="ECO:0000256" key="1">
    <source>
        <dbReference type="ARBA" id="ARBA00004613"/>
    </source>
</evidence>
<keyword evidence="5" id="KW-0732">Signal</keyword>
<evidence type="ECO:0000256" key="3">
    <source>
        <dbReference type="ARBA" id="ARBA00022471"/>
    </source>
</evidence>
<evidence type="ECO:0000256" key="5">
    <source>
        <dbReference type="ARBA" id="ARBA00022729"/>
    </source>
</evidence>
<reference evidence="7" key="1">
    <citation type="submission" date="2024-03" db="EMBL/GenBank/DDBJ databases">
        <title>WGS assembly of Saponaria officinalis var. Norfolk2.</title>
        <authorList>
            <person name="Jenkins J."/>
            <person name="Shu S."/>
            <person name="Grimwood J."/>
            <person name="Barry K."/>
            <person name="Goodstein D."/>
            <person name="Schmutz J."/>
            <person name="Leebens-Mack J."/>
            <person name="Osbourn A."/>
        </authorList>
    </citation>
    <scope>NUCLEOTIDE SEQUENCE [LARGE SCALE GENOMIC DNA]</scope>
    <source>
        <strain evidence="7">JIC</strain>
    </source>
</reference>
<dbReference type="PANTHER" id="PTHR31232:SF18">
    <property type="entry name" value="S-PROTEIN HOMOLOG"/>
    <property type="match status" value="1"/>
</dbReference>
<dbReference type="Pfam" id="PF05938">
    <property type="entry name" value="Self-incomp_S1"/>
    <property type="match status" value="1"/>
</dbReference>
<dbReference type="Proteomes" id="UP001443914">
    <property type="component" value="Unassembled WGS sequence"/>
</dbReference>
<keyword evidence="3 6" id="KW-0713">Self-incompatibility</keyword>